<dbReference type="GO" id="GO:0016020">
    <property type="term" value="C:membrane"/>
    <property type="evidence" value="ECO:0007669"/>
    <property type="project" value="InterPro"/>
</dbReference>
<keyword evidence="1" id="KW-1133">Transmembrane helix</keyword>
<feature type="transmembrane region" description="Helical" evidence="1">
    <location>
        <begin position="60"/>
        <end position="80"/>
    </location>
</feature>
<reference evidence="2 3" key="1">
    <citation type="journal article" date="2015" name="Genome Announc.">
        <title>Expanding the biotechnology potential of lactobacilli through comparative genomics of 213 strains and associated genera.</title>
        <authorList>
            <person name="Sun Z."/>
            <person name="Harris H.M."/>
            <person name="McCann A."/>
            <person name="Guo C."/>
            <person name="Argimon S."/>
            <person name="Zhang W."/>
            <person name="Yang X."/>
            <person name="Jeffery I.B."/>
            <person name="Cooney J.C."/>
            <person name="Kagawa T.F."/>
            <person name="Liu W."/>
            <person name="Song Y."/>
            <person name="Salvetti E."/>
            <person name="Wrobel A."/>
            <person name="Rasinkangas P."/>
            <person name="Parkhill J."/>
            <person name="Rea M.C."/>
            <person name="O'Sullivan O."/>
            <person name="Ritari J."/>
            <person name="Douillard F.P."/>
            <person name="Paul Ross R."/>
            <person name="Yang R."/>
            <person name="Briner A.E."/>
            <person name="Felis G.E."/>
            <person name="de Vos W.M."/>
            <person name="Barrangou R."/>
            <person name="Klaenhammer T.R."/>
            <person name="Caufield P.W."/>
            <person name="Cui Y."/>
            <person name="Zhang H."/>
            <person name="O'Toole P.W."/>
        </authorList>
    </citation>
    <scope>NUCLEOTIDE SEQUENCE [LARGE SCALE GENOMIC DNA]</scope>
    <source>
        <strain evidence="2 3">DSM 19909</strain>
    </source>
</reference>
<dbReference type="AlphaFoldDB" id="A0A0R1LQ16"/>
<dbReference type="EMBL" id="AZEE01000029">
    <property type="protein sequence ID" value="KRK97560.1"/>
    <property type="molecule type" value="Genomic_DNA"/>
</dbReference>
<organism evidence="2 3">
    <name type="scientific">Secundilactobacillus odoratitofui DSM 19909 = JCM 15043</name>
    <dbReference type="NCBI Taxonomy" id="1423776"/>
    <lineage>
        <taxon>Bacteria</taxon>
        <taxon>Bacillati</taxon>
        <taxon>Bacillota</taxon>
        <taxon>Bacilli</taxon>
        <taxon>Lactobacillales</taxon>
        <taxon>Lactobacillaceae</taxon>
        <taxon>Secundilactobacillus</taxon>
    </lineage>
</organism>
<accession>A0A0R1LQ16</accession>
<sequence>MSVMTLRETFKSFFTHAFDYKGVASRSEFFSVVIAFTILFMFIGVFLVPVSFGVAHFEHWLSIGEIIVAAILFIPATTLLFRRFNDAGIAKIWTILLIVVPLVLNAPILPENISELVADGLNLLVLGLAFLPSKRVVQSHS</sequence>
<evidence type="ECO:0000313" key="2">
    <source>
        <dbReference type="EMBL" id="KRK97560.1"/>
    </source>
</evidence>
<evidence type="ECO:0000313" key="3">
    <source>
        <dbReference type="Proteomes" id="UP000051160"/>
    </source>
</evidence>
<dbReference type="Proteomes" id="UP000051160">
    <property type="component" value="Unassembled WGS sequence"/>
</dbReference>
<proteinExistence type="predicted"/>
<keyword evidence="1" id="KW-0472">Membrane</keyword>
<feature type="transmembrane region" description="Helical" evidence="1">
    <location>
        <begin position="92"/>
        <end position="110"/>
    </location>
</feature>
<protein>
    <submittedName>
        <fullName evidence="2">Uncharacterized protein</fullName>
    </submittedName>
</protein>
<feature type="transmembrane region" description="Helical" evidence="1">
    <location>
        <begin position="29"/>
        <end position="54"/>
    </location>
</feature>
<dbReference type="InterPro" id="IPR008523">
    <property type="entry name" value="DUF805"/>
</dbReference>
<evidence type="ECO:0000256" key="1">
    <source>
        <dbReference type="SAM" id="Phobius"/>
    </source>
</evidence>
<gene>
    <name evidence="2" type="ORF">FD04_GL001593</name>
</gene>
<dbReference type="Pfam" id="PF05656">
    <property type="entry name" value="DUF805"/>
    <property type="match status" value="1"/>
</dbReference>
<dbReference type="PATRIC" id="fig|1423776.4.peg.1612"/>
<keyword evidence="1" id="KW-0812">Transmembrane</keyword>
<name>A0A0R1LQ16_9LACO</name>
<keyword evidence="3" id="KW-1185">Reference proteome</keyword>
<comment type="caution">
    <text evidence="2">The sequence shown here is derived from an EMBL/GenBank/DDBJ whole genome shotgun (WGS) entry which is preliminary data.</text>
</comment>